<dbReference type="InterPro" id="IPR002313">
    <property type="entry name" value="Lys-tRNA-ligase_II"/>
</dbReference>
<comment type="cofactor">
    <cofactor evidence="19">
        <name>Mg(2+)</name>
        <dbReference type="ChEBI" id="CHEBI:18420"/>
    </cofactor>
    <text evidence="19">Binds 3 Mg(2+) ions per subunit.</text>
</comment>
<evidence type="ECO:0000256" key="8">
    <source>
        <dbReference type="ARBA" id="ARBA00022723"/>
    </source>
</evidence>
<dbReference type="Gene3D" id="2.40.50.140">
    <property type="entry name" value="Nucleic acid-binding proteins"/>
    <property type="match status" value="1"/>
</dbReference>
<keyword evidence="6" id="KW-0808">Transferase</keyword>
<evidence type="ECO:0000256" key="10">
    <source>
        <dbReference type="ARBA" id="ARBA00022840"/>
    </source>
</evidence>
<evidence type="ECO:0000256" key="6">
    <source>
        <dbReference type="ARBA" id="ARBA00022679"/>
    </source>
</evidence>
<dbReference type="NCBIfam" id="NF001756">
    <property type="entry name" value="PRK00484.1"/>
    <property type="match status" value="1"/>
</dbReference>
<feature type="domain" description="Aminoacyl-transfer RNA synthetases class-II family profile" evidence="21">
    <location>
        <begin position="777"/>
        <end position="1117"/>
    </location>
</feature>
<dbReference type="Pfam" id="PF01336">
    <property type="entry name" value="tRNA_anti-codon"/>
    <property type="match status" value="1"/>
</dbReference>
<dbReference type="AlphaFoldDB" id="A0A512D176"/>
<dbReference type="GO" id="GO:0046677">
    <property type="term" value="P:response to antibiotic"/>
    <property type="evidence" value="ECO:0007669"/>
    <property type="project" value="UniProtKB-KW"/>
</dbReference>
<keyword evidence="5 19" id="KW-0436">Ligase</keyword>
<dbReference type="InterPro" id="IPR012340">
    <property type="entry name" value="NA-bd_OB-fold"/>
</dbReference>
<name>A0A512D176_9MICO</name>
<keyword evidence="19" id="KW-0648">Protein biosynthesis</keyword>
<feature type="transmembrane region" description="Helical" evidence="20">
    <location>
        <begin position="123"/>
        <end position="139"/>
    </location>
</feature>
<keyword evidence="9 19" id="KW-0547">Nucleotide-binding</keyword>
<feature type="transmembrane region" description="Helical" evidence="20">
    <location>
        <begin position="81"/>
        <end position="103"/>
    </location>
</feature>
<dbReference type="PRINTS" id="PR00982">
    <property type="entry name" value="TRNASYNTHLYS"/>
</dbReference>
<feature type="binding site" evidence="19">
    <location>
        <position position="1037"/>
    </location>
    <ligand>
        <name>Mg(2+)</name>
        <dbReference type="ChEBI" id="CHEBI:18420"/>
        <label>1</label>
    </ligand>
</feature>
<dbReference type="GO" id="GO:0050071">
    <property type="term" value="F:phosphatidylglycerol lysyltransferase activity"/>
    <property type="evidence" value="ECO:0007669"/>
    <property type="project" value="UniProtKB-EC"/>
</dbReference>
<dbReference type="CDD" id="cd04322">
    <property type="entry name" value="LysRS_N"/>
    <property type="match status" value="1"/>
</dbReference>
<dbReference type="InterPro" id="IPR024320">
    <property type="entry name" value="LPG_synthase_C"/>
</dbReference>
<protein>
    <recommendedName>
        <fullName evidence="19">Lysine--tRNA ligase</fullName>
        <ecNumber evidence="19">6.1.1.6</ecNumber>
    </recommendedName>
    <alternativeName>
        <fullName evidence="19">Lysyl-tRNA synthetase</fullName>
        <shortName evidence="19">LysRS</shortName>
    </alternativeName>
</protein>
<dbReference type="GO" id="GO:0004824">
    <property type="term" value="F:lysine-tRNA ligase activity"/>
    <property type="evidence" value="ECO:0007669"/>
    <property type="project" value="UniProtKB-UniRule"/>
</dbReference>
<feature type="transmembrane region" description="Helical" evidence="20">
    <location>
        <begin position="151"/>
        <end position="174"/>
    </location>
</feature>
<dbReference type="GO" id="GO:0006629">
    <property type="term" value="P:lipid metabolic process"/>
    <property type="evidence" value="ECO:0007669"/>
    <property type="project" value="UniProtKB-KW"/>
</dbReference>
<dbReference type="GO" id="GO:0000287">
    <property type="term" value="F:magnesium ion binding"/>
    <property type="evidence" value="ECO:0007669"/>
    <property type="project" value="UniProtKB-UniRule"/>
</dbReference>
<keyword evidence="4" id="KW-1003">Cell membrane</keyword>
<dbReference type="Pfam" id="PF09924">
    <property type="entry name" value="LPG_synthase_C"/>
    <property type="match status" value="1"/>
</dbReference>
<comment type="subunit">
    <text evidence="19">Homodimer.</text>
</comment>
<dbReference type="NCBIfam" id="NF002821">
    <property type="entry name" value="PRK02983.1"/>
    <property type="match status" value="1"/>
</dbReference>
<dbReference type="SUPFAM" id="SSF55681">
    <property type="entry name" value="Class II aaRS and biotin synthetases"/>
    <property type="match status" value="1"/>
</dbReference>
<dbReference type="InterPro" id="IPR044136">
    <property type="entry name" value="Lys-tRNA-ligase_II_N"/>
</dbReference>
<evidence type="ECO:0000256" key="12">
    <source>
        <dbReference type="ARBA" id="ARBA00023098"/>
    </source>
</evidence>
<keyword evidence="10 19" id="KW-0067">ATP-binding</keyword>
<dbReference type="Gene3D" id="3.30.930.10">
    <property type="entry name" value="Bira Bifunctional Protein, Domain 2"/>
    <property type="match status" value="1"/>
</dbReference>
<dbReference type="InterPro" id="IPR045864">
    <property type="entry name" value="aa-tRNA-synth_II/BPL/LPL"/>
</dbReference>
<accession>A0A512D176</accession>
<sequence length="1132" mass="122751">MSTRTRRARASHRPARLLTGLYALATLVALLLTLFARRRPHPLLAENFFGLLNVPVAPTFVSVVVLALATRALLGRKRIALWFVAVFQVLGIYVGFVALVPAARLPRTGMWVSRGSLGRELDIVSTLVAVLALWWLWRLRREFTGRLQRGSWGLALAALVVGSAATVGVAWLLLGVVGAPRSQVDPLVDTVLAVFGGVSRQTLSLVPVWVVDVVAVCAGLTILSAVTLFLASARPRSRWSPDREVAIRGLLAQHGSEDSLGYFATRRDKASVFSPDGRAAVTYRVVAGVSLASADPVGHPDSWQPAIEAWRAEAREFGWVPAVLGASEHGARAYAAAGGMRVLLLGDEAVLDAGRFDLRRASLTPVRRAVARATRAGLTVRIARQRELRLEELEEIGDRAEAWRGSESDRGFSMALGRAGDPADNDVLHVTAHDADGVLVGVLSLVPWGRTGVSLDVMRRSPEAPNGVTELMVSELLAQSRELGLSRLSLNFCMFRAVFEDAERLGSGSLTRMGASVLGLFDRFWQLERLYRSNEKYEPTWVPRFLCYDDAVSLPQVSVAAGAAEGFIRYPALRTPRAELDAEHLAQVAALATTHVDVSALGPRRTDQFRHRLSTLERMREAGLEAYPVGAASVATTPLGALTGLLDADPRRAEGAGPEAAAISVVGRVRHVRDHGGVVFATLVDGDARLQVLLDAARLGSHVLGQFTAFVDVGDLVRVDGTLGRSRNGTRSLLAGSWRMEAKSLHPVPFQAFDDPAARARQRSTDLLVHPRDVELLRLRSGVVASVRRTLGDAGFLEVETPMLHTVHGGASARPFHTFINAYGVDLSLRIAPELHLKRLLVAGLGPVFELGRNFRNEGADATHNPEFTSLEVYQPHADYTTMRRLTERIVREAARTVHGREALPLPAAGAARGRSDQRRGAAGTDVSREVELVDISGEWPVVPVLDAVSDAVGQRITIDTDMDVLLELAEEHGIPVRPQMRAGAVIEELYAELVEPATMLPTFYTDFPVETSPLTRPHRSEAGLVERWDLVVAGMEVGTAYSELTDPVDQRARLTEQSLKAAAGDPEAMEVDEDFLQALELGMPPSGGMGLGVDRLVMLLTDTSIRSVLTFPFVRPVSAPRPDREASPAWN</sequence>
<evidence type="ECO:0000256" key="11">
    <source>
        <dbReference type="ARBA" id="ARBA00022989"/>
    </source>
</evidence>
<dbReference type="EC" id="6.1.1.6" evidence="19"/>
<comment type="similarity">
    <text evidence="2">In the N-terminal section; belongs to the LPG synthetase family.</text>
</comment>
<evidence type="ECO:0000256" key="18">
    <source>
        <dbReference type="ARBA" id="ARBA00048573"/>
    </source>
</evidence>
<evidence type="ECO:0000256" key="4">
    <source>
        <dbReference type="ARBA" id="ARBA00022475"/>
    </source>
</evidence>
<dbReference type="Pfam" id="PF16995">
    <property type="entry name" value="tRNA-synt_2_TM"/>
    <property type="match status" value="1"/>
</dbReference>
<comment type="similarity">
    <text evidence="3">In the C-terminal section; belongs to the class-II aminoacyl-tRNA synthetase family.</text>
</comment>
<evidence type="ECO:0000256" key="3">
    <source>
        <dbReference type="ARBA" id="ARBA00009968"/>
    </source>
</evidence>
<dbReference type="GO" id="GO:0005524">
    <property type="term" value="F:ATP binding"/>
    <property type="evidence" value="ECO:0007669"/>
    <property type="project" value="UniProtKB-UniRule"/>
</dbReference>
<keyword evidence="20" id="KW-0472">Membrane</keyword>
<evidence type="ECO:0000256" key="2">
    <source>
        <dbReference type="ARBA" id="ARBA00005270"/>
    </source>
</evidence>
<keyword evidence="19" id="KW-0963">Cytoplasm</keyword>
<gene>
    <name evidence="22" type="primary">lysX</name>
    <name evidence="19" type="synonym">lysS</name>
    <name evidence="22" type="ORF">TAE01_20140</name>
</gene>
<evidence type="ECO:0000256" key="16">
    <source>
        <dbReference type="ARBA" id="ARBA00024681"/>
    </source>
</evidence>
<comment type="catalytic activity">
    <reaction evidence="18 19">
        <text>tRNA(Lys) + L-lysine + ATP = L-lysyl-tRNA(Lys) + AMP + diphosphate</text>
        <dbReference type="Rhea" id="RHEA:20792"/>
        <dbReference type="Rhea" id="RHEA-COMP:9696"/>
        <dbReference type="Rhea" id="RHEA-COMP:9697"/>
        <dbReference type="ChEBI" id="CHEBI:30616"/>
        <dbReference type="ChEBI" id="CHEBI:32551"/>
        <dbReference type="ChEBI" id="CHEBI:33019"/>
        <dbReference type="ChEBI" id="CHEBI:78442"/>
        <dbReference type="ChEBI" id="CHEBI:78529"/>
        <dbReference type="ChEBI" id="CHEBI:456215"/>
        <dbReference type="EC" id="6.1.1.6"/>
    </reaction>
</comment>
<evidence type="ECO:0000259" key="21">
    <source>
        <dbReference type="PROSITE" id="PS50862"/>
    </source>
</evidence>
<evidence type="ECO:0000256" key="15">
    <source>
        <dbReference type="ARBA" id="ARBA00023268"/>
    </source>
</evidence>
<proteinExistence type="inferred from homology"/>
<keyword evidence="8 19" id="KW-0479">Metal-binding</keyword>
<evidence type="ECO:0000256" key="1">
    <source>
        <dbReference type="ARBA" id="ARBA00004651"/>
    </source>
</evidence>
<comment type="similarity">
    <text evidence="19">Belongs to the class-II aminoacyl-tRNA synthetase family.</text>
</comment>
<dbReference type="EMBL" id="BJYX01000009">
    <property type="protein sequence ID" value="GEO30204.1"/>
    <property type="molecule type" value="Genomic_DNA"/>
</dbReference>
<dbReference type="InterPro" id="IPR004364">
    <property type="entry name" value="Aa-tRNA-synt_II"/>
</dbReference>
<keyword evidence="12" id="KW-0443">Lipid metabolism</keyword>
<dbReference type="OrthoDB" id="9801152at2"/>
<comment type="function">
    <text evidence="16">Catalyzes the production of L-lysyl-tRNA(Lys)transfer and the transfer of a lysyl group from L-lysyl-tRNA(Lys) to membrane-bound phosphatidylglycerol (PG), which produces lysylphosphatidylglycerol (LPG), one of the components of the bacterial membrane with a positive net charge. LPG synthesis contributes to the resistance to cationic antimicrobial peptides (CAMPs) and likely protects M.tuberculosis against the CAMPs produced by competiting microorganisms (bacteriocins). In fact, the modification of anionic phosphatidylglycerol with positively charged L-lysine results in repulsion of the peptides.</text>
</comment>
<keyword evidence="11 20" id="KW-1133">Transmembrane helix</keyword>
<keyword evidence="13 19" id="KW-0030">Aminoacyl-tRNA synthetase</keyword>
<evidence type="ECO:0000256" key="9">
    <source>
        <dbReference type="ARBA" id="ARBA00022741"/>
    </source>
</evidence>
<reference evidence="22 23" key="1">
    <citation type="submission" date="2019-07" db="EMBL/GenBank/DDBJ databases">
        <title>Whole genome shotgun sequence of Terrabacter aerolatus NBRC 106305.</title>
        <authorList>
            <person name="Hosoyama A."/>
            <person name="Uohara A."/>
            <person name="Ohji S."/>
            <person name="Ichikawa N."/>
        </authorList>
    </citation>
    <scope>NUCLEOTIDE SEQUENCE [LARGE SCALE GENOMIC DNA]</scope>
    <source>
        <strain evidence="22 23">NBRC 106305</strain>
    </source>
</reference>
<organism evidence="22 23">
    <name type="scientific">Terrabacter aerolatus</name>
    <dbReference type="NCBI Taxonomy" id="422442"/>
    <lineage>
        <taxon>Bacteria</taxon>
        <taxon>Bacillati</taxon>
        <taxon>Actinomycetota</taxon>
        <taxon>Actinomycetes</taxon>
        <taxon>Micrococcales</taxon>
        <taxon>Intrasporangiaceae</taxon>
        <taxon>Terrabacter</taxon>
    </lineage>
</organism>
<keyword evidence="15" id="KW-0511">Multifunctional enzyme</keyword>
<dbReference type="PROSITE" id="PS50862">
    <property type="entry name" value="AA_TRNA_LIGASE_II"/>
    <property type="match status" value="1"/>
</dbReference>
<dbReference type="InterPro" id="IPR004365">
    <property type="entry name" value="NA-bd_OB_tRNA"/>
</dbReference>
<comment type="subcellular location">
    <subcellularLocation>
        <location evidence="1">Cell membrane</location>
        <topology evidence="1">Multi-pass membrane protein</topology>
    </subcellularLocation>
    <subcellularLocation>
        <location evidence="19">Cytoplasm</location>
    </subcellularLocation>
</comment>
<dbReference type="GO" id="GO:0006430">
    <property type="term" value="P:lysyl-tRNA aminoacylation"/>
    <property type="evidence" value="ECO:0007669"/>
    <property type="project" value="UniProtKB-UniRule"/>
</dbReference>
<dbReference type="GO" id="GO:0005829">
    <property type="term" value="C:cytosol"/>
    <property type="evidence" value="ECO:0007669"/>
    <property type="project" value="TreeGrafter"/>
</dbReference>
<evidence type="ECO:0000313" key="22">
    <source>
        <dbReference type="EMBL" id="GEO30204.1"/>
    </source>
</evidence>
<dbReference type="InterPro" id="IPR018149">
    <property type="entry name" value="Lys-tRNA-synth_II_C"/>
</dbReference>
<dbReference type="GO" id="GO:0005886">
    <property type="term" value="C:plasma membrane"/>
    <property type="evidence" value="ECO:0007669"/>
    <property type="project" value="UniProtKB-SubCell"/>
</dbReference>
<dbReference type="HAMAP" id="MF_00252">
    <property type="entry name" value="Lys_tRNA_synth_class2"/>
    <property type="match status" value="1"/>
</dbReference>
<feature type="transmembrane region" description="Helical" evidence="20">
    <location>
        <begin position="55"/>
        <end position="74"/>
    </location>
</feature>
<evidence type="ECO:0000256" key="7">
    <source>
        <dbReference type="ARBA" id="ARBA00022692"/>
    </source>
</evidence>
<evidence type="ECO:0000256" key="13">
    <source>
        <dbReference type="ARBA" id="ARBA00023146"/>
    </source>
</evidence>
<evidence type="ECO:0000256" key="20">
    <source>
        <dbReference type="SAM" id="Phobius"/>
    </source>
</evidence>
<keyword evidence="14" id="KW-0046">Antibiotic resistance</keyword>
<dbReference type="PANTHER" id="PTHR42918">
    <property type="entry name" value="LYSYL-TRNA SYNTHETASE"/>
    <property type="match status" value="1"/>
</dbReference>
<dbReference type="GO" id="GO:0000049">
    <property type="term" value="F:tRNA binding"/>
    <property type="evidence" value="ECO:0007669"/>
    <property type="project" value="TreeGrafter"/>
</dbReference>
<evidence type="ECO:0000256" key="19">
    <source>
        <dbReference type="HAMAP-Rule" id="MF_00252"/>
    </source>
</evidence>
<dbReference type="PANTHER" id="PTHR42918:SF15">
    <property type="entry name" value="LYSINE--TRNA LIGASE, CHLOROPLASTIC_MITOCHONDRIAL"/>
    <property type="match status" value="1"/>
</dbReference>
<evidence type="ECO:0000313" key="23">
    <source>
        <dbReference type="Proteomes" id="UP000321534"/>
    </source>
</evidence>
<dbReference type="InterPro" id="IPR006195">
    <property type="entry name" value="aa-tRNA-synth_II"/>
</dbReference>
<keyword evidence="7 20" id="KW-0812">Transmembrane</keyword>
<keyword evidence="23" id="KW-1185">Reference proteome</keyword>
<feature type="binding site" evidence="19">
    <location>
        <position position="1037"/>
    </location>
    <ligand>
        <name>Mg(2+)</name>
        <dbReference type="ChEBI" id="CHEBI:18420"/>
        <label>2</label>
    </ligand>
</feature>
<comment type="caution">
    <text evidence="22">The sequence shown here is derived from an EMBL/GenBank/DDBJ whole genome shotgun (WGS) entry which is preliminary data.</text>
</comment>
<keyword evidence="19" id="KW-0460">Magnesium</keyword>
<dbReference type="Proteomes" id="UP000321534">
    <property type="component" value="Unassembled WGS sequence"/>
</dbReference>
<evidence type="ECO:0000256" key="5">
    <source>
        <dbReference type="ARBA" id="ARBA00022598"/>
    </source>
</evidence>
<evidence type="ECO:0000256" key="17">
    <source>
        <dbReference type="ARBA" id="ARBA00047540"/>
    </source>
</evidence>
<dbReference type="InterPro" id="IPR031553">
    <property type="entry name" value="tRNA-synt_2_TM"/>
</dbReference>
<dbReference type="SUPFAM" id="SSF50249">
    <property type="entry name" value="Nucleic acid-binding proteins"/>
    <property type="match status" value="1"/>
</dbReference>
<evidence type="ECO:0000256" key="14">
    <source>
        <dbReference type="ARBA" id="ARBA00023251"/>
    </source>
</evidence>
<feature type="binding site" evidence="19">
    <location>
        <position position="1030"/>
    </location>
    <ligand>
        <name>Mg(2+)</name>
        <dbReference type="ChEBI" id="CHEBI:18420"/>
        <label>1</label>
    </ligand>
</feature>
<dbReference type="RefSeq" id="WP_147066008.1">
    <property type="nucleotide sequence ID" value="NZ_BAAARO010000016.1"/>
</dbReference>
<comment type="catalytic activity">
    <reaction evidence="17">
        <text>L-lysyl-tRNA(Lys) + a 1,2-diacyl-sn-glycero-3-phospho-(1'-sn-glycerol) = a 1,2-diacyl-sn-glycero-3-phospho-1'-(3'-O-L-lysyl)-sn-glycerol + tRNA(Lys)</text>
        <dbReference type="Rhea" id="RHEA:10668"/>
        <dbReference type="Rhea" id="RHEA-COMP:9696"/>
        <dbReference type="Rhea" id="RHEA-COMP:9697"/>
        <dbReference type="ChEBI" id="CHEBI:64716"/>
        <dbReference type="ChEBI" id="CHEBI:75792"/>
        <dbReference type="ChEBI" id="CHEBI:78442"/>
        <dbReference type="ChEBI" id="CHEBI:78529"/>
        <dbReference type="EC" id="2.3.2.3"/>
    </reaction>
</comment>
<dbReference type="Pfam" id="PF00152">
    <property type="entry name" value="tRNA-synt_2"/>
    <property type="match status" value="1"/>
</dbReference>